<organism evidence="1 2">
    <name type="scientific">Aspergillus campestris (strain IBT 28561)</name>
    <dbReference type="NCBI Taxonomy" id="1392248"/>
    <lineage>
        <taxon>Eukaryota</taxon>
        <taxon>Fungi</taxon>
        <taxon>Dikarya</taxon>
        <taxon>Ascomycota</taxon>
        <taxon>Pezizomycotina</taxon>
        <taxon>Eurotiomycetes</taxon>
        <taxon>Eurotiomycetidae</taxon>
        <taxon>Eurotiales</taxon>
        <taxon>Aspergillaceae</taxon>
        <taxon>Aspergillus</taxon>
        <taxon>Aspergillus subgen. Circumdati</taxon>
    </lineage>
</organism>
<protein>
    <submittedName>
        <fullName evidence="1">Uncharacterized protein</fullName>
    </submittedName>
</protein>
<dbReference type="GeneID" id="36543471"/>
<keyword evidence="2" id="KW-1185">Reference proteome</keyword>
<dbReference type="OrthoDB" id="3767038at2759"/>
<evidence type="ECO:0000313" key="1">
    <source>
        <dbReference type="EMBL" id="PKY04083.1"/>
    </source>
</evidence>
<comment type="caution">
    <text evidence="1">The sequence shown here is derived from an EMBL/GenBank/DDBJ whole genome shotgun (WGS) entry which is preliminary data.</text>
</comment>
<dbReference type="AlphaFoldDB" id="A0A2I1D2G5"/>
<evidence type="ECO:0000313" key="2">
    <source>
        <dbReference type="Proteomes" id="UP000234254"/>
    </source>
</evidence>
<name>A0A2I1D2G5_ASPC2</name>
<accession>A0A2I1D2G5</accession>
<dbReference type="RefSeq" id="XP_024692677.1">
    <property type="nucleotide sequence ID" value="XM_024835947.1"/>
</dbReference>
<gene>
    <name evidence="1" type="ORF">P168DRAFT_281734</name>
</gene>
<proteinExistence type="predicted"/>
<dbReference type="EMBL" id="MSFM01000006">
    <property type="protein sequence ID" value="PKY04083.1"/>
    <property type="molecule type" value="Genomic_DNA"/>
</dbReference>
<sequence length="143" mass="16311">MERGSYTDGSSLLSMKFTQQSAESQNVYIYANRLFDPRPSDLDWNCREPMEKMAIPQLNRPFDKLYHMGIVCIPTNTCLDDSLTLLDKLAEGLLYQHEGWLASSAASANGRKVPRLLLKMISALEYVGQTRKNSEEIRLLSEY</sequence>
<dbReference type="Proteomes" id="UP000234254">
    <property type="component" value="Unassembled WGS sequence"/>
</dbReference>
<dbReference type="VEuPathDB" id="FungiDB:P168DRAFT_281734"/>
<reference evidence="1" key="1">
    <citation type="submission" date="2016-12" db="EMBL/GenBank/DDBJ databases">
        <title>The genomes of Aspergillus section Nigri reveals drivers in fungal speciation.</title>
        <authorList>
            <consortium name="DOE Joint Genome Institute"/>
            <person name="Vesth T.C."/>
            <person name="Nybo J."/>
            <person name="Theobald S."/>
            <person name="Brandl J."/>
            <person name="Frisvad J.C."/>
            <person name="Nielsen K.F."/>
            <person name="Lyhne E.K."/>
            <person name="Kogle M.E."/>
            <person name="Kuo A."/>
            <person name="Riley R."/>
            <person name="Clum A."/>
            <person name="Nolan M."/>
            <person name="Lipzen A."/>
            <person name="Salamov A."/>
            <person name="Henrissat B."/>
            <person name="Wiebenga A."/>
            <person name="De vries R.P."/>
            <person name="Grigoriev I.V."/>
            <person name="Mortensen U.H."/>
            <person name="Andersen M.R."/>
            <person name="Baker S.E."/>
        </authorList>
    </citation>
    <scope>NUCLEOTIDE SEQUENCE</scope>
    <source>
        <strain evidence="1">IBT 28561</strain>
    </source>
</reference>